<dbReference type="AlphaFoldDB" id="A0A6A9UYE4"/>
<protein>
    <recommendedName>
        <fullName evidence="1">Flp pilus assembly protein RcpC/CpaB domain-containing protein</fullName>
    </recommendedName>
</protein>
<feature type="domain" description="Flp pilus assembly protein RcpC/CpaB" evidence="1">
    <location>
        <begin position="116"/>
        <end position="218"/>
    </location>
</feature>
<name>A0A6A9UYE4_9ACTN</name>
<dbReference type="Proteomes" id="UP000435304">
    <property type="component" value="Unassembled WGS sequence"/>
</dbReference>
<gene>
    <name evidence="2" type="ORF">GC722_10945</name>
</gene>
<keyword evidence="3" id="KW-1185">Reference proteome</keyword>
<dbReference type="InterPro" id="IPR031571">
    <property type="entry name" value="RcpC_dom"/>
</dbReference>
<evidence type="ECO:0000313" key="3">
    <source>
        <dbReference type="Proteomes" id="UP000435304"/>
    </source>
</evidence>
<dbReference type="EMBL" id="WPCU01000007">
    <property type="protein sequence ID" value="MVA76537.1"/>
    <property type="molecule type" value="Genomic_DNA"/>
</dbReference>
<dbReference type="RefSeq" id="WP_197430025.1">
    <property type="nucleotide sequence ID" value="NZ_WPCU01000007.1"/>
</dbReference>
<comment type="caution">
    <text evidence="2">The sequence shown here is derived from an EMBL/GenBank/DDBJ whole genome shotgun (WGS) entry which is preliminary data.</text>
</comment>
<accession>A0A6A9UYE4</accession>
<dbReference type="CDD" id="cd11614">
    <property type="entry name" value="SAF_CpaB_FlgA_like"/>
    <property type="match status" value="1"/>
</dbReference>
<proteinExistence type="predicted"/>
<dbReference type="Pfam" id="PF16976">
    <property type="entry name" value="RcpC"/>
    <property type="match status" value="1"/>
</dbReference>
<sequence length="238" mass="24145">MKRRVLAAAVAVLLATLGGVLVLGYVSAADQRALAGVQTVDVLVVTATVPAGTPAEELDELVSVESLPAVAVAPGALAGLAEVAGLVTGTDLLPGEQLLAARFVDPAAQPQTAQVEVPEGLQQVSVLLEAQRVVGGNLSAGDTVGVLLSVDKKTHLTLQKVLVTRVQGAAAPVQDEAEDGAAADALPESSLMVTLALEAGQAEQVVFTAEHGTIWLSLQDEATDESGTDVVTAESVHR</sequence>
<evidence type="ECO:0000259" key="1">
    <source>
        <dbReference type="Pfam" id="PF16976"/>
    </source>
</evidence>
<organism evidence="2 3">
    <name type="scientific">Auraticoccus cholistanensis</name>
    <dbReference type="NCBI Taxonomy" id="2656650"/>
    <lineage>
        <taxon>Bacteria</taxon>
        <taxon>Bacillati</taxon>
        <taxon>Actinomycetota</taxon>
        <taxon>Actinomycetes</taxon>
        <taxon>Propionibacteriales</taxon>
        <taxon>Propionibacteriaceae</taxon>
        <taxon>Auraticoccus</taxon>
    </lineage>
</organism>
<reference evidence="2 3" key="1">
    <citation type="submission" date="2019-12" db="EMBL/GenBank/DDBJ databases">
        <title>Auraticoccus cholistani sp. nov., an actinomycete isolated from soil of Cholistan desert.</title>
        <authorList>
            <person name="Cheema M.T."/>
        </authorList>
    </citation>
    <scope>NUCLEOTIDE SEQUENCE [LARGE SCALE GENOMIC DNA]</scope>
    <source>
        <strain evidence="2 3">F435</strain>
    </source>
</reference>
<evidence type="ECO:0000313" key="2">
    <source>
        <dbReference type="EMBL" id="MVA76537.1"/>
    </source>
</evidence>